<sequence>MASTGAQGNPRQAMQSWELFPAYIPDGVWASFQKSELNMMAALELILTTLVKMGMRTPSEPTQAMLVSLLILRKGPERRSRLEQDTNQLRSLLCNVKAQVDAKVSRERVLTGRLPNLVASLPANVREAPQSVQDVAFADGTTPPTCPWPIEDILRLAKTIPLRKTRKELTAQPINTMGMFEKLASDSVHPPANGGEGPLALQDLPRSASAPPKLPAVPEVQPEVGPKEIPSLPVPQATVENQQPAPQATGKQQAGAQDAVLENDAVANHEKPITLRESMEKLKQARLTAKGAGTARDRNTKGPLKRPASAMEPVVKPTKVATPKSKGPVSMKRPASASSVRSKEICQKPSKKELKKALLAKIP</sequence>
<gene>
    <name evidence="2" type="ORF">CCMP2556_LOCUS19771</name>
</gene>
<evidence type="ECO:0000313" key="3">
    <source>
        <dbReference type="Proteomes" id="UP001642484"/>
    </source>
</evidence>
<dbReference type="EMBL" id="CAXAMN010011370">
    <property type="protein sequence ID" value="CAK9035103.1"/>
    <property type="molecule type" value="Genomic_DNA"/>
</dbReference>
<feature type="compositionally biased region" description="Basic and acidic residues" evidence="1">
    <location>
        <begin position="341"/>
        <end position="356"/>
    </location>
</feature>
<proteinExistence type="predicted"/>
<accession>A0ABP0L918</accession>
<name>A0ABP0L918_9DINO</name>
<evidence type="ECO:0000256" key="1">
    <source>
        <dbReference type="SAM" id="MobiDB-lite"/>
    </source>
</evidence>
<feature type="region of interest" description="Disordered" evidence="1">
    <location>
        <begin position="185"/>
        <end position="233"/>
    </location>
</feature>
<keyword evidence="3" id="KW-1185">Reference proteome</keyword>
<organism evidence="2 3">
    <name type="scientific">Durusdinium trenchii</name>
    <dbReference type="NCBI Taxonomy" id="1381693"/>
    <lineage>
        <taxon>Eukaryota</taxon>
        <taxon>Sar</taxon>
        <taxon>Alveolata</taxon>
        <taxon>Dinophyceae</taxon>
        <taxon>Suessiales</taxon>
        <taxon>Symbiodiniaceae</taxon>
        <taxon>Durusdinium</taxon>
    </lineage>
</organism>
<feature type="non-terminal residue" evidence="2">
    <location>
        <position position="363"/>
    </location>
</feature>
<protein>
    <submittedName>
        <fullName evidence="2">Uncharacterized protein</fullName>
    </submittedName>
</protein>
<dbReference type="Proteomes" id="UP001642484">
    <property type="component" value="Unassembled WGS sequence"/>
</dbReference>
<comment type="caution">
    <text evidence="2">The sequence shown here is derived from an EMBL/GenBank/DDBJ whole genome shotgun (WGS) entry which is preliminary data.</text>
</comment>
<evidence type="ECO:0000313" key="2">
    <source>
        <dbReference type="EMBL" id="CAK9035103.1"/>
    </source>
</evidence>
<feature type="region of interest" description="Disordered" evidence="1">
    <location>
        <begin position="262"/>
        <end position="363"/>
    </location>
</feature>
<feature type="compositionally biased region" description="Basic and acidic residues" evidence="1">
    <location>
        <begin position="267"/>
        <end position="283"/>
    </location>
</feature>
<reference evidence="2 3" key="1">
    <citation type="submission" date="2024-02" db="EMBL/GenBank/DDBJ databases">
        <authorList>
            <person name="Chen Y."/>
            <person name="Shah S."/>
            <person name="Dougan E. K."/>
            <person name="Thang M."/>
            <person name="Chan C."/>
        </authorList>
    </citation>
    <scope>NUCLEOTIDE SEQUENCE [LARGE SCALE GENOMIC DNA]</scope>
</reference>